<sequence>MPIHELPPQLINQIAAGEVVERPASVVKELLENSLDAGARRIQLDVEQGGARRIRVRDDGCGIPREQLSLALSRHATSKIASLDDLERVGSLGFRGEALPSIASVSRLTLTSAVAGDDSGWSLQGDGGDRFEAPEPAPHPVGTTIDVRELFFNVPARRKFLRTERTEYGHLEEVVRRLALSRFDVGFDLNHNRKSTLRLPLAEDAAARDRRVGQICGEAFLEQAAFMEQEGAGLRLWGWMGLPTFSRSQADLQYFYVNGRMVRDRLVTHAVRQAYQDVLYHGRHPAYVLFLELDPALVDVNAHPAKHEVRFRESRLVHDFLFRSLHRALGALRPGASPGLTGPAAATAEAVSSTEPSRVGQAGHAGQAQVPKTQAPDDTPAHAGSQADHARPSGAPAAWGGRQGRLPLNVAESMEAYGRLHPDTVPAVDPATTLATGGEAGGTPPSPEESLTDEPPMGFALAQLHGVYILARNREGLVLVDMHAAHERITYERLKKAYRGEGVKSQPLLIPETLQVSRAEADLAEAHQEAFASLGLEVDRSGPEQLRLRAVPSLLVGGDAAALVRDVIADLHVHGQSTRVEEHINALLGTMACHGSVRANRSLTLPEMNALLRDMEATERSGQCNHGRPTWVALSMAELDRLFMRGR</sequence>
<dbReference type="InterPro" id="IPR042120">
    <property type="entry name" value="MutL_C_dimsub"/>
</dbReference>
<evidence type="ECO:0000256" key="3">
    <source>
        <dbReference type="ARBA" id="ARBA00022763"/>
    </source>
</evidence>
<dbReference type="SMART" id="SM00853">
    <property type="entry name" value="MutL_C"/>
    <property type="match status" value="1"/>
</dbReference>
<dbReference type="InterPro" id="IPR036890">
    <property type="entry name" value="HATPase_C_sf"/>
</dbReference>
<dbReference type="InterPro" id="IPR014721">
    <property type="entry name" value="Ribsml_uS5_D2-typ_fold_subgr"/>
</dbReference>
<dbReference type="FunFam" id="3.30.565.10:FF:000003">
    <property type="entry name" value="DNA mismatch repair endonuclease MutL"/>
    <property type="match status" value="1"/>
</dbReference>
<dbReference type="Gene3D" id="3.30.565.10">
    <property type="entry name" value="Histidine kinase-like ATPase, C-terminal domain"/>
    <property type="match status" value="1"/>
</dbReference>
<evidence type="ECO:0000256" key="5">
    <source>
        <dbReference type="HAMAP-Rule" id="MF_00149"/>
    </source>
</evidence>
<dbReference type="PANTHER" id="PTHR10073:SF12">
    <property type="entry name" value="DNA MISMATCH REPAIR PROTEIN MLH1"/>
    <property type="match status" value="1"/>
</dbReference>
<evidence type="ECO:0000256" key="6">
    <source>
        <dbReference type="SAM" id="MobiDB-lite"/>
    </source>
</evidence>
<dbReference type="InterPro" id="IPR020568">
    <property type="entry name" value="Ribosomal_Su5_D2-typ_SF"/>
</dbReference>
<evidence type="ECO:0000259" key="8">
    <source>
        <dbReference type="SMART" id="SM01340"/>
    </source>
</evidence>
<dbReference type="InterPro" id="IPR042121">
    <property type="entry name" value="MutL_C_regsub"/>
</dbReference>
<dbReference type="GO" id="GO:0140664">
    <property type="term" value="F:ATP-dependent DNA damage sensor activity"/>
    <property type="evidence" value="ECO:0007669"/>
    <property type="project" value="InterPro"/>
</dbReference>
<reference evidence="10" key="1">
    <citation type="submission" date="2016-10" db="EMBL/GenBank/DDBJ databases">
        <authorList>
            <person name="Varghese N."/>
            <person name="Submissions S."/>
        </authorList>
    </citation>
    <scope>NUCLEOTIDE SEQUENCE [LARGE SCALE GENOMIC DNA]</scope>
    <source>
        <strain evidence="10">DSM 241</strain>
    </source>
</reference>
<dbReference type="PROSITE" id="PS00058">
    <property type="entry name" value="DNA_MISMATCH_REPAIR_1"/>
    <property type="match status" value="1"/>
</dbReference>
<dbReference type="Gene3D" id="3.30.1540.20">
    <property type="entry name" value="MutL, C-terminal domain, dimerisation subdomain"/>
    <property type="match status" value="1"/>
</dbReference>
<evidence type="ECO:0000259" key="7">
    <source>
        <dbReference type="SMART" id="SM00853"/>
    </source>
</evidence>
<protein>
    <recommendedName>
        <fullName evidence="2 5">DNA mismatch repair protein MutL</fullName>
    </recommendedName>
</protein>
<dbReference type="GO" id="GO:0005524">
    <property type="term" value="F:ATP binding"/>
    <property type="evidence" value="ECO:0007669"/>
    <property type="project" value="InterPro"/>
</dbReference>
<dbReference type="RefSeq" id="WP_090254788.1">
    <property type="nucleotide sequence ID" value="NZ_FOAA01000015.1"/>
</dbReference>
<dbReference type="GO" id="GO:0016887">
    <property type="term" value="F:ATP hydrolysis activity"/>
    <property type="evidence" value="ECO:0007669"/>
    <property type="project" value="InterPro"/>
</dbReference>
<evidence type="ECO:0000256" key="2">
    <source>
        <dbReference type="ARBA" id="ARBA00021975"/>
    </source>
</evidence>
<dbReference type="OrthoDB" id="9763467at2"/>
<dbReference type="SMART" id="SM01340">
    <property type="entry name" value="DNA_mis_repair"/>
    <property type="match status" value="1"/>
</dbReference>
<feature type="domain" description="DNA mismatch repair protein S5" evidence="8">
    <location>
        <begin position="212"/>
        <end position="330"/>
    </location>
</feature>
<dbReference type="InterPro" id="IPR014790">
    <property type="entry name" value="MutL_C"/>
</dbReference>
<keyword evidence="3 5" id="KW-0227">DNA damage</keyword>
<dbReference type="CDD" id="cd16926">
    <property type="entry name" value="HATPase_MutL-MLH-PMS-like"/>
    <property type="match status" value="1"/>
</dbReference>
<dbReference type="Pfam" id="PF08676">
    <property type="entry name" value="MutL_C"/>
    <property type="match status" value="1"/>
</dbReference>
<organism evidence="9 10">
    <name type="scientific">Ectothiorhodospira marina</name>
    <dbReference type="NCBI Taxonomy" id="1396821"/>
    <lineage>
        <taxon>Bacteria</taxon>
        <taxon>Pseudomonadati</taxon>
        <taxon>Pseudomonadota</taxon>
        <taxon>Gammaproteobacteria</taxon>
        <taxon>Chromatiales</taxon>
        <taxon>Ectothiorhodospiraceae</taxon>
        <taxon>Ectothiorhodospira</taxon>
    </lineage>
</organism>
<dbReference type="CDD" id="cd03482">
    <property type="entry name" value="MutL_Trans_MutL"/>
    <property type="match status" value="1"/>
</dbReference>
<name>A0A1H7PUE6_9GAMM</name>
<dbReference type="Proteomes" id="UP000199256">
    <property type="component" value="Unassembled WGS sequence"/>
</dbReference>
<feature type="compositionally biased region" description="Low complexity" evidence="6">
    <location>
        <begin position="335"/>
        <end position="357"/>
    </location>
</feature>
<dbReference type="NCBIfam" id="TIGR00585">
    <property type="entry name" value="mutl"/>
    <property type="match status" value="1"/>
</dbReference>
<comment type="similarity">
    <text evidence="1 5">Belongs to the DNA mismatch repair MutL/HexB family.</text>
</comment>
<dbReference type="InterPro" id="IPR002099">
    <property type="entry name" value="MutL/Mlh/PMS"/>
</dbReference>
<dbReference type="GO" id="GO:0006298">
    <property type="term" value="P:mismatch repair"/>
    <property type="evidence" value="ECO:0007669"/>
    <property type="project" value="UniProtKB-UniRule"/>
</dbReference>
<dbReference type="PANTHER" id="PTHR10073">
    <property type="entry name" value="DNA MISMATCH REPAIR PROTEIN MLH, PMS, MUTL"/>
    <property type="match status" value="1"/>
</dbReference>
<dbReference type="GO" id="GO:0030983">
    <property type="term" value="F:mismatched DNA binding"/>
    <property type="evidence" value="ECO:0007669"/>
    <property type="project" value="InterPro"/>
</dbReference>
<dbReference type="FunFam" id="3.30.230.10:FF:000013">
    <property type="entry name" value="DNA mismatch repair endonuclease MutL"/>
    <property type="match status" value="1"/>
</dbReference>
<dbReference type="NCBIfam" id="NF000949">
    <property type="entry name" value="PRK00095.1-2"/>
    <property type="match status" value="1"/>
</dbReference>
<dbReference type="AlphaFoldDB" id="A0A1H7PUE6"/>
<evidence type="ECO:0000313" key="9">
    <source>
        <dbReference type="EMBL" id="SEL39004.1"/>
    </source>
</evidence>
<proteinExistence type="inferred from homology"/>
<dbReference type="InterPro" id="IPR037198">
    <property type="entry name" value="MutL_C_sf"/>
</dbReference>
<dbReference type="InterPro" id="IPR038973">
    <property type="entry name" value="MutL/Mlh/Pms-like"/>
</dbReference>
<dbReference type="Gene3D" id="3.30.1370.100">
    <property type="entry name" value="MutL, C-terminal domain, regulatory subdomain"/>
    <property type="match status" value="1"/>
</dbReference>
<feature type="region of interest" description="Disordered" evidence="6">
    <location>
        <begin position="335"/>
        <end position="403"/>
    </location>
</feature>
<dbReference type="EMBL" id="FOAA01000015">
    <property type="protein sequence ID" value="SEL39004.1"/>
    <property type="molecule type" value="Genomic_DNA"/>
</dbReference>
<dbReference type="SUPFAM" id="SSF118116">
    <property type="entry name" value="DNA mismatch repair protein MutL"/>
    <property type="match status" value="1"/>
</dbReference>
<feature type="region of interest" description="Disordered" evidence="6">
    <location>
        <begin position="423"/>
        <end position="455"/>
    </location>
</feature>
<feature type="domain" description="MutL C-terminal dimerisation" evidence="7">
    <location>
        <begin position="460"/>
        <end position="603"/>
    </location>
</feature>
<gene>
    <name evidence="5" type="primary">mutL</name>
    <name evidence="9" type="ORF">SAMN05444515_11517</name>
</gene>
<dbReference type="InterPro" id="IPR020667">
    <property type="entry name" value="DNA_mismatch_repair_MutL"/>
</dbReference>
<dbReference type="InterPro" id="IPR013507">
    <property type="entry name" value="DNA_mismatch_S5_2-like"/>
</dbReference>
<dbReference type="SUPFAM" id="SSF55874">
    <property type="entry name" value="ATPase domain of HSP90 chaperone/DNA topoisomerase II/histidine kinase"/>
    <property type="match status" value="1"/>
</dbReference>
<dbReference type="Pfam" id="PF13589">
    <property type="entry name" value="HATPase_c_3"/>
    <property type="match status" value="1"/>
</dbReference>
<accession>A0A1H7PUE6</accession>
<dbReference type="Gene3D" id="3.30.230.10">
    <property type="match status" value="1"/>
</dbReference>
<keyword evidence="10" id="KW-1185">Reference proteome</keyword>
<evidence type="ECO:0000313" key="10">
    <source>
        <dbReference type="Proteomes" id="UP000199256"/>
    </source>
</evidence>
<dbReference type="STRING" id="1396821.SAMN05444515_11517"/>
<dbReference type="Pfam" id="PF01119">
    <property type="entry name" value="DNA_mis_repair"/>
    <property type="match status" value="1"/>
</dbReference>
<comment type="function">
    <text evidence="5">This protein is involved in the repair of mismatches in DNA. It is required for dam-dependent methyl-directed DNA mismatch repair. May act as a 'molecular matchmaker', a protein that promotes the formation of a stable complex between two or more DNA-binding proteins in an ATP-dependent manner without itself being part of a final effector complex.</text>
</comment>
<dbReference type="HAMAP" id="MF_00149">
    <property type="entry name" value="DNA_mis_repair"/>
    <property type="match status" value="1"/>
</dbReference>
<dbReference type="SUPFAM" id="SSF54211">
    <property type="entry name" value="Ribosomal protein S5 domain 2-like"/>
    <property type="match status" value="1"/>
</dbReference>
<keyword evidence="4 5" id="KW-0234">DNA repair</keyword>
<evidence type="ECO:0000256" key="4">
    <source>
        <dbReference type="ARBA" id="ARBA00023204"/>
    </source>
</evidence>
<dbReference type="InterPro" id="IPR014762">
    <property type="entry name" value="DNA_mismatch_repair_CS"/>
</dbReference>
<evidence type="ECO:0000256" key="1">
    <source>
        <dbReference type="ARBA" id="ARBA00006082"/>
    </source>
</evidence>
<dbReference type="GO" id="GO:0032300">
    <property type="term" value="C:mismatch repair complex"/>
    <property type="evidence" value="ECO:0007669"/>
    <property type="project" value="InterPro"/>
</dbReference>